<gene>
    <name evidence="1" type="ORF">RDB_LOCUS162795</name>
</gene>
<dbReference type="EMBL" id="CAJMWV010008247">
    <property type="protein sequence ID" value="CAE6534715.1"/>
    <property type="molecule type" value="Genomic_DNA"/>
</dbReference>
<accession>A0A8H3DST7</accession>
<reference evidence="1" key="1">
    <citation type="submission" date="2021-01" db="EMBL/GenBank/DDBJ databases">
        <authorList>
            <person name="Kaushik A."/>
        </authorList>
    </citation>
    <scope>NUCLEOTIDE SEQUENCE</scope>
    <source>
        <strain evidence="1">AG3-1AP</strain>
    </source>
</reference>
<name>A0A8H3DST7_9AGAM</name>
<evidence type="ECO:0000313" key="2">
    <source>
        <dbReference type="Proteomes" id="UP000663831"/>
    </source>
</evidence>
<evidence type="ECO:0000313" key="1">
    <source>
        <dbReference type="EMBL" id="CAE6534715.1"/>
    </source>
</evidence>
<dbReference type="Proteomes" id="UP000663831">
    <property type="component" value="Unassembled WGS sequence"/>
</dbReference>
<organism evidence="1 2">
    <name type="scientific">Rhizoctonia solani</name>
    <dbReference type="NCBI Taxonomy" id="456999"/>
    <lineage>
        <taxon>Eukaryota</taxon>
        <taxon>Fungi</taxon>
        <taxon>Dikarya</taxon>
        <taxon>Basidiomycota</taxon>
        <taxon>Agaricomycotina</taxon>
        <taxon>Agaricomycetes</taxon>
        <taxon>Cantharellales</taxon>
        <taxon>Ceratobasidiaceae</taxon>
        <taxon>Rhizoctonia</taxon>
    </lineage>
</organism>
<proteinExistence type="predicted"/>
<protein>
    <submittedName>
        <fullName evidence="1">Uncharacterized protein</fullName>
    </submittedName>
</protein>
<feature type="non-terminal residue" evidence="1">
    <location>
        <position position="237"/>
    </location>
</feature>
<sequence>TSQMITCKDAGHHMGFVAPMFTPGCEDLVPSIIDSSFWVLWKTWSKTDVDTAVKVVQAYGVYFWQIFNGILKPSCSSSEPWKFKLVDTIMRSDILELIFQVAVKFSESPTRNTEQITRDRINKLLDNIILFWEKMVDYTPKEYFEQRLIESGMIDNWFRCLTDFTGRLYARSPSGLDTIVFPFSMLFSRAVTAVIGAHTLPMHQLGVPGACMQRIAALDVSPRIGQDTNLSVVEATV</sequence>
<dbReference type="AlphaFoldDB" id="A0A8H3DST7"/>
<comment type="caution">
    <text evidence="1">The sequence shown here is derived from an EMBL/GenBank/DDBJ whole genome shotgun (WGS) entry which is preliminary data.</text>
</comment>